<dbReference type="SUPFAM" id="SSF81799">
    <property type="entry name" value="Putative methyltransferase TM0872, insert domain"/>
    <property type="match status" value="1"/>
</dbReference>
<dbReference type="EMBL" id="PYLQ01000005">
    <property type="protein sequence ID" value="PST42433.1"/>
    <property type="molecule type" value="Genomic_DNA"/>
</dbReference>
<feature type="binding site" evidence="6">
    <location>
        <position position="128"/>
    </location>
    <ligand>
        <name>S-adenosyl-L-methionine</name>
        <dbReference type="ChEBI" id="CHEBI:59789"/>
    </ligand>
</feature>
<dbReference type="Gene3D" id="1.10.150.170">
    <property type="entry name" value="Putative methyltransferase TM0872, insert domain"/>
    <property type="match status" value="1"/>
</dbReference>
<dbReference type="HAMAP" id="MF_01007">
    <property type="entry name" value="16SrRNA_methyltr_H"/>
    <property type="match status" value="1"/>
</dbReference>
<gene>
    <name evidence="6" type="primary">rsmH</name>
    <name evidence="8" type="ORF">C7U54_05640</name>
</gene>
<evidence type="ECO:0000256" key="6">
    <source>
        <dbReference type="HAMAP-Rule" id="MF_01007"/>
    </source>
</evidence>
<keyword evidence="2 6" id="KW-0698">rRNA processing</keyword>
<proteinExistence type="inferred from homology"/>
<feature type="binding site" evidence="6">
    <location>
        <begin position="78"/>
        <end position="80"/>
    </location>
    <ligand>
        <name>S-adenosyl-L-methionine</name>
        <dbReference type="ChEBI" id="CHEBI:59789"/>
    </ligand>
</feature>
<keyword evidence="4 6" id="KW-0808">Transferase</keyword>
<dbReference type="SUPFAM" id="SSF53335">
    <property type="entry name" value="S-adenosyl-L-methionine-dependent methyltransferases"/>
    <property type="match status" value="1"/>
</dbReference>
<organism evidence="8 9">
    <name type="scientific">Faecalibacillus intestinalis</name>
    <dbReference type="NCBI Taxonomy" id="1982626"/>
    <lineage>
        <taxon>Bacteria</taxon>
        <taxon>Bacillati</taxon>
        <taxon>Bacillota</taxon>
        <taxon>Erysipelotrichia</taxon>
        <taxon>Erysipelotrichales</taxon>
        <taxon>Coprobacillaceae</taxon>
        <taxon>Faecalibacillus</taxon>
    </lineage>
</organism>
<dbReference type="InterPro" id="IPR002903">
    <property type="entry name" value="RsmH"/>
</dbReference>
<dbReference type="Pfam" id="PF01795">
    <property type="entry name" value="Methyltransf_5"/>
    <property type="match status" value="1"/>
</dbReference>
<dbReference type="PANTHER" id="PTHR11265:SF0">
    <property type="entry name" value="12S RRNA N4-METHYLCYTIDINE METHYLTRANSFERASE"/>
    <property type="match status" value="1"/>
</dbReference>
<dbReference type="InterPro" id="IPR029063">
    <property type="entry name" value="SAM-dependent_MTases_sf"/>
</dbReference>
<evidence type="ECO:0000256" key="5">
    <source>
        <dbReference type="ARBA" id="ARBA00022691"/>
    </source>
</evidence>
<dbReference type="GO" id="GO:0070475">
    <property type="term" value="P:rRNA base methylation"/>
    <property type="evidence" value="ECO:0007669"/>
    <property type="project" value="UniProtKB-UniRule"/>
</dbReference>
<feature type="binding site" evidence="6">
    <location>
        <position position="154"/>
    </location>
    <ligand>
        <name>S-adenosyl-L-methionine</name>
        <dbReference type="ChEBI" id="CHEBI:59789"/>
    </ligand>
</feature>
<keyword evidence="3 6" id="KW-0489">Methyltransferase</keyword>
<evidence type="ECO:0000256" key="1">
    <source>
        <dbReference type="ARBA" id="ARBA00010396"/>
    </source>
</evidence>
<comment type="function">
    <text evidence="6">Specifically methylates the N4 position of cytidine in position 1402 (C1402) of 16S rRNA.</text>
</comment>
<name>A0A2T3G4I2_9FIRM</name>
<dbReference type="InterPro" id="IPR023397">
    <property type="entry name" value="SAM-dep_MeTrfase_MraW_recog"/>
</dbReference>
<evidence type="ECO:0000256" key="4">
    <source>
        <dbReference type="ARBA" id="ARBA00022679"/>
    </source>
</evidence>
<reference evidence="8 9" key="1">
    <citation type="journal article" date="2019" name="Int. J. Syst. Evol. Microbiol.">
        <title>Faecalibacillus intestinalis gen. nov., sp. nov. and Faecalibacillus faecis sp. nov., isolated from human faeces.</title>
        <authorList>
            <person name="Seo B."/>
            <person name="Jeon K."/>
            <person name="Baek I."/>
            <person name="Lee Y.M."/>
            <person name="Baek K."/>
            <person name="Ko G."/>
        </authorList>
    </citation>
    <scope>NUCLEOTIDE SEQUENCE [LARGE SCALE GENOMIC DNA]</scope>
    <source>
        <strain evidence="8 9">SNUG30099</strain>
    </source>
</reference>
<comment type="catalytic activity">
    <reaction evidence="6">
        <text>cytidine(1402) in 16S rRNA + S-adenosyl-L-methionine = N(4)-methylcytidine(1402) in 16S rRNA + S-adenosyl-L-homocysteine + H(+)</text>
        <dbReference type="Rhea" id="RHEA:42928"/>
        <dbReference type="Rhea" id="RHEA-COMP:10286"/>
        <dbReference type="Rhea" id="RHEA-COMP:10287"/>
        <dbReference type="ChEBI" id="CHEBI:15378"/>
        <dbReference type="ChEBI" id="CHEBI:57856"/>
        <dbReference type="ChEBI" id="CHEBI:59789"/>
        <dbReference type="ChEBI" id="CHEBI:74506"/>
        <dbReference type="ChEBI" id="CHEBI:82748"/>
        <dbReference type="EC" id="2.1.1.199"/>
    </reaction>
</comment>
<dbReference type="PIRSF" id="PIRSF004486">
    <property type="entry name" value="MraW"/>
    <property type="match status" value="1"/>
</dbReference>
<evidence type="ECO:0000313" key="8">
    <source>
        <dbReference type="EMBL" id="PST42433.1"/>
    </source>
</evidence>
<dbReference type="NCBIfam" id="TIGR00006">
    <property type="entry name" value="16S rRNA (cytosine(1402)-N(4))-methyltransferase RsmH"/>
    <property type="match status" value="1"/>
</dbReference>
<keyword evidence="6" id="KW-0963">Cytoplasm</keyword>
<feature type="binding site" evidence="6">
    <location>
        <position position="98"/>
    </location>
    <ligand>
        <name>S-adenosyl-L-methionine</name>
        <dbReference type="ChEBI" id="CHEBI:59789"/>
    </ligand>
</feature>
<evidence type="ECO:0000256" key="2">
    <source>
        <dbReference type="ARBA" id="ARBA00022552"/>
    </source>
</evidence>
<feature type="compositionally biased region" description="Basic residues" evidence="7">
    <location>
        <begin position="1"/>
        <end position="16"/>
    </location>
</feature>
<dbReference type="RefSeq" id="WP_022001218.1">
    <property type="nucleotide sequence ID" value="NZ_DAWBZG010000038.1"/>
</dbReference>
<evidence type="ECO:0000256" key="3">
    <source>
        <dbReference type="ARBA" id="ARBA00022603"/>
    </source>
</evidence>
<dbReference type="PANTHER" id="PTHR11265">
    <property type="entry name" value="S-ADENOSYL-METHYLTRANSFERASE MRAW"/>
    <property type="match status" value="1"/>
</dbReference>
<dbReference type="EC" id="2.1.1.199" evidence="6"/>
<dbReference type="AlphaFoldDB" id="A0A2T3G4I2"/>
<feature type="binding site" evidence="6">
    <location>
        <position position="147"/>
    </location>
    <ligand>
        <name>S-adenosyl-L-methionine</name>
        <dbReference type="ChEBI" id="CHEBI:59789"/>
    </ligand>
</feature>
<dbReference type="Gene3D" id="3.40.50.150">
    <property type="entry name" value="Vaccinia Virus protein VP39"/>
    <property type="match status" value="1"/>
</dbReference>
<keyword evidence="9" id="KW-1185">Reference proteome</keyword>
<protein>
    <recommendedName>
        <fullName evidence="6">Ribosomal RNA small subunit methyltransferase H</fullName>
        <ecNumber evidence="6">2.1.1.199</ecNumber>
    </recommendedName>
    <alternativeName>
        <fullName evidence="6">16S rRNA m(4)C1402 methyltransferase</fullName>
    </alternativeName>
    <alternativeName>
        <fullName evidence="6">rRNA (cytosine-N(4)-)-methyltransferase RsmH</fullName>
    </alternativeName>
</protein>
<dbReference type="GO" id="GO:0071424">
    <property type="term" value="F:rRNA (cytosine-N4-)-methyltransferase activity"/>
    <property type="evidence" value="ECO:0007669"/>
    <property type="project" value="UniProtKB-UniRule"/>
</dbReference>
<sequence length="348" mass="40187">MSEQIHKRRKRYKGTHPRNFEEKYKELDPEMYPETIEKVISKGSTPAGMHISIMVDEILEFLDIQPGQVGLDCTLGYGGHTSKMLEKLEGQGHVYGLDIDSIEIEKTTQRLRNKGFDENIFTSVLTNFRNIDEVSEKYGKFDFVLADLGVSSMQIDNPERGFSYKKDGPLDLRLNPKAGRPASQILKELSREDLENILLENSDEPYADILAKNIYSFIRSGMEVETTRQLYKIIDKTLNFIEDKNRKDIVNKTAARVFQALRIEVNQEFEVLYEFVEKLPHILKPGGRVAILTFHSGEDRIVKKTFKEMKNSGVYEDVCRNVIRPTKEECHRNSRAKSTKMRWAIKAK</sequence>
<evidence type="ECO:0000256" key="7">
    <source>
        <dbReference type="SAM" id="MobiDB-lite"/>
    </source>
</evidence>
<dbReference type="CDD" id="cd02440">
    <property type="entry name" value="AdoMet_MTases"/>
    <property type="match status" value="1"/>
</dbReference>
<dbReference type="Proteomes" id="UP000240974">
    <property type="component" value="Unassembled WGS sequence"/>
</dbReference>
<feature type="region of interest" description="Disordered" evidence="7">
    <location>
        <begin position="1"/>
        <end position="20"/>
    </location>
</feature>
<comment type="similarity">
    <text evidence="1 6">Belongs to the methyltransferase superfamily. RsmH family.</text>
</comment>
<keyword evidence="5 6" id="KW-0949">S-adenosyl-L-methionine</keyword>
<comment type="caution">
    <text evidence="8">The sequence shown here is derived from an EMBL/GenBank/DDBJ whole genome shotgun (WGS) entry which is preliminary data.</text>
</comment>
<comment type="subcellular location">
    <subcellularLocation>
        <location evidence="6">Cytoplasm</location>
    </subcellularLocation>
</comment>
<evidence type="ECO:0000313" key="9">
    <source>
        <dbReference type="Proteomes" id="UP000240974"/>
    </source>
</evidence>
<accession>A0A2T3G4I2</accession>
<dbReference type="GO" id="GO:0005737">
    <property type="term" value="C:cytoplasm"/>
    <property type="evidence" value="ECO:0007669"/>
    <property type="project" value="UniProtKB-SubCell"/>
</dbReference>